<dbReference type="SUPFAM" id="SSF52540">
    <property type="entry name" value="P-loop containing nucleoside triphosphate hydrolases"/>
    <property type="match status" value="1"/>
</dbReference>
<dbReference type="EC" id="5.6.2.4" evidence="9"/>
<keyword evidence="5 13" id="KW-0067">ATP-binding</keyword>
<dbReference type="Pfam" id="PF00580">
    <property type="entry name" value="UvrD-helicase"/>
    <property type="match status" value="1"/>
</dbReference>
<feature type="region of interest" description="Disordered" evidence="14">
    <location>
        <begin position="840"/>
        <end position="881"/>
    </location>
</feature>
<dbReference type="InterPro" id="IPR027417">
    <property type="entry name" value="P-loop_NTPase"/>
</dbReference>
<comment type="catalytic activity">
    <reaction evidence="10">
        <text>ATP + H2O = ADP + phosphate + H(+)</text>
        <dbReference type="Rhea" id="RHEA:13065"/>
        <dbReference type="ChEBI" id="CHEBI:15377"/>
        <dbReference type="ChEBI" id="CHEBI:15378"/>
        <dbReference type="ChEBI" id="CHEBI:30616"/>
        <dbReference type="ChEBI" id="CHEBI:43474"/>
        <dbReference type="ChEBI" id="CHEBI:456216"/>
        <dbReference type="EC" id="5.6.2.4"/>
    </reaction>
</comment>
<feature type="binding site" evidence="13">
    <location>
        <begin position="163"/>
        <end position="170"/>
    </location>
    <ligand>
        <name>ATP</name>
        <dbReference type="ChEBI" id="CHEBI:30616"/>
    </ligand>
</feature>
<gene>
    <name evidence="17" type="ORF">HMPREF9233_01345</name>
</gene>
<evidence type="ECO:0000256" key="14">
    <source>
        <dbReference type="SAM" id="MobiDB-lite"/>
    </source>
</evidence>
<dbReference type="CDD" id="cd17932">
    <property type="entry name" value="DEXQc_UvrD"/>
    <property type="match status" value="1"/>
</dbReference>
<sequence length="961" mass="104772">MSENDSFKSTLDRLRARIDQQKGKDRELAGADTQADRFIFNPGANERAAAAARLADAADSSPRGAGEGVADSYAQRVARGRSGAPLEPPVEEPEEYYEAEDPFVASSASSHTLAGTLPAPRGYENATGAPRAQAGSAERILTGLNPQQKEAVTHTGGPLLVVAGAGSGKTRVLTSRIAYLIATGQARPAEVLAITFTNKAAREMRERLGEMLGGLARSMWISTFHSACVRILRAEHNAIGMRSTFTIYDQTDAQKLMQMVCREENIDIRAYPPKSLSRQVSNLKDELVTPKQAEEIAEDATGRVLAQAYKSYQERLQAANALDFDDLIMRTVELLRANPDIARRYRTRFRHVLVDEYQDTNHAQYVLVRTLAGEEDRLQESNLTVVGDADQSIYAFRGATIRNIEDFEKDFPGATTVQLEQNYRSTQNILSAANAVIANNAHRRVKKLWTDQGSGAKIVGYVADSEADEASFVVDEIDALRENEDFKYGDFAVFYRTNGQSRALEEMFVRTGIPYRVIGGTRFYERKEIKDAIAYLQAVVNPDDTVSIRRILNEPRRGLGAKAEEHVANHAAKWGISFGAALADVAHPGERGEVRGLTPRARNSMVAFAQALEESRKLAEEGQEPATILLKIMDDSGYLPALKQSEDPQDVARLENLAELHAVAHDFSAQNEGATLADWLDQVSLVSDTDKLPDGEVGEGEATLMTVHTAKGLEFPVVFVTGMEDGTFPHIRSLSDETELAEERRLAYVAFTRARQRLYVSRAAVRSSWGAPQEFPPSRFLEEIPPELLDWRRAESSQDVLRGSTFAGYGSGRYYGGGVTYRNRFDDAPHFDDDADFAPPIGSGKGTFTPGKLGVPKRGAGEAGSAPGPDRAEAPAPAEGASQLATETVSGAGSLDGTTVEREVARETGGLRVGDTVRHKAFGTGKIVGFEGSGKSTTAKVKFGSVTKRLMLRFAPLETVK</sequence>
<evidence type="ECO:0000256" key="9">
    <source>
        <dbReference type="ARBA" id="ARBA00034808"/>
    </source>
</evidence>
<dbReference type="eggNOG" id="COG0210">
    <property type="taxonomic scope" value="Bacteria"/>
</dbReference>
<keyword evidence="18" id="KW-1185">Reference proteome</keyword>
<evidence type="ECO:0000256" key="1">
    <source>
        <dbReference type="ARBA" id="ARBA00009922"/>
    </source>
</evidence>
<dbReference type="GO" id="GO:0003677">
    <property type="term" value="F:DNA binding"/>
    <property type="evidence" value="ECO:0007669"/>
    <property type="project" value="UniProtKB-KW"/>
</dbReference>
<comment type="catalytic activity">
    <reaction evidence="8">
        <text>Couples ATP hydrolysis with the unwinding of duplex DNA by translocating in the 3'-5' direction.</text>
        <dbReference type="EC" id="5.6.2.4"/>
    </reaction>
</comment>
<name>K9EGC5_9ACTO</name>
<evidence type="ECO:0000256" key="7">
    <source>
        <dbReference type="ARBA" id="ARBA00023235"/>
    </source>
</evidence>
<dbReference type="Proteomes" id="UP000009888">
    <property type="component" value="Unassembled WGS sequence"/>
</dbReference>
<dbReference type="GO" id="GO:0000725">
    <property type="term" value="P:recombinational repair"/>
    <property type="evidence" value="ECO:0007669"/>
    <property type="project" value="TreeGrafter"/>
</dbReference>
<evidence type="ECO:0000256" key="3">
    <source>
        <dbReference type="ARBA" id="ARBA00022801"/>
    </source>
</evidence>
<feature type="domain" description="UvrD-like helicase C-terminal" evidence="16">
    <location>
        <begin position="427"/>
        <end position="712"/>
    </location>
</feature>
<evidence type="ECO:0000256" key="2">
    <source>
        <dbReference type="ARBA" id="ARBA00022741"/>
    </source>
</evidence>
<dbReference type="RefSeq" id="WP_007001551.1">
    <property type="nucleotide sequence ID" value="NZ_JH992955.1"/>
</dbReference>
<evidence type="ECO:0000313" key="17">
    <source>
        <dbReference type="EMBL" id="EKU94891.1"/>
    </source>
</evidence>
<keyword evidence="2 13" id="KW-0547">Nucleotide-binding</keyword>
<dbReference type="Gene3D" id="3.40.50.300">
    <property type="entry name" value="P-loop containing nucleotide triphosphate hydrolases"/>
    <property type="match status" value="2"/>
</dbReference>
<comment type="caution">
    <text evidence="17">The sequence shown here is derived from an EMBL/GenBank/DDBJ whole genome shotgun (WGS) entry which is preliminary data.</text>
</comment>
<dbReference type="PANTHER" id="PTHR11070:SF2">
    <property type="entry name" value="ATP-DEPENDENT DNA HELICASE SRS2"/>
    <property type="match status" value="1"/>
</dbReference>
<dbReference type="InterPro" id="IPR013986">
    <property type="entry name" value="DExx_box_DNA_helicase_dom_sf"/>
</dbReference>
<evidence type="ECO:0000256" key="10">
    <source>
        <dbReference type="ARBA" id="ARBA00048988"/>
    </source>
</evidence>
<dbReference type="Pfam" id="PF21196">
    <property type="entry name" value="PcrA_UvrD_tudor"/>
    <property type="match status" value="1"/>
</dbReference>
<comment type="similarity">
    <text evidence="1">Belongs to the helicase family. UvrD subfamily.</text>
</comment>
<dbReference type="HOGENOM" id="CLU_004585_3_1_11"/>
<keyword evidence="4 13" id="KW-0347">Helicase</keyword>
<dbReference type="STRING" id="202789.GCA_001457435_00764"/>
<dbReference type="Pfam" id="PF13361">
    <property type="entry name" value="UvrD_C"/>
    <property type="match status" value="1"/>
</dbReference>
<feature type="region of interest" description="Disordered" evidence="14">
    <location>
        <begin position="51"/>
        <end position="70"/>
    </location>
</feature>
<reference evidence="17 18" key="1">
    <citation type="submission" date="2012-09" db="EMBL/GenBank/DDBJ databases">
        <title>The Genome Sequence of Actinobaculum massiliae ACS-171-V-COL2.</title>
        <authorList>
            <consortium name="The Broad Institute Genome Sequencing Platform"/>
            <person name="Earl A."/>
            <person name="Ward D."/>
            <person name="Feldgarden M."/>
            <person name="Gevers D."/>
            <person name="Saerens B."/>
            <person name="Vaneechoutte M."/>
            <person name="Walker B."/>
            <person name="Young S.K."/>
            <person name="Zeng Q."/>
            <person name="Gargeya S."/>
            <person name="Fitzgerald M."/>
            <person name="Haas B."/>
            <person name="Abouelleil A."/>
            <person name="Alvarado L."/>
            <person name="Arachchi H.M."/>
            <person name="Berlin A."/>
            <person name="Chapman S.B."/>
            <person name="Goldberg J."/>
            <person name="Griggs A."/>
            <person name="Gujja S."/>
            <person name="Hansen M."/>
            <person name="Howarth C."/>
            <person name="Imamovic A."/>
            <person name="Larimer J."/>
            <person name="McCowen C."/>
            <person name="Montmayeur A."/>
            <person name="Murphy C."/>
            <person name="Neiman D."/>
            <person name="Pearson M."/>
            <person name="Priest M."/>
            <person name="Roberts A."/>
            <person name="Saif S."/>
            <person name="Shea T."/>
            <person name="Sisk P."/>
            <person name="Sykes S."/>
            <person name="Wortman J."/>
            <person name="Nusbaum C."/>
            <person name="Birren B."/>
        </authorList>
    </citation>
    <scope>NUCLEOTIDE SEQUENCE [LARGE SCALE GENOMIC DNA]</scope>
    <source>
        <strain evidence="18">ACS-171-V-Col2</strain>
    </source>
</reference>
<dbReference type="EMBL" id="AGWL01000007">
    <property type="protein sequence ID" value="EKU94891.1"/>
    <property type="molecule type" value="Genomic_DNA"/>
</dbReference>
<dbReference type="InterPro" id="IPR014016">
    <property type="entry name" value="UvrD-like_ATP-bd"/>
</dbReference>
<dbReference type="CDD" id="cd18807">
    <property type="entry name" value="SF1_C_UvrD"/>
    <property type="match status" value="1"/>
</dbReference>
<evidence type="ECO:0000256" key="4">
    <source>
        <dbReference type="ARBA" id="ARBA00022806"/>
    </source>
</evidence>
<evidence type="ECO:0000259" key="15">
    <source>
        <dbReference type="PROSITE" id="PS51198"/>
    </source>
</evidence>
<dbReference type="PANTHER" id="PTHR11070">
    <property type="entry name" value="UVRD / RECB / PCRA DNA HELICASE FAMILY MEMBER"/>
    <property type="match status" value="1"/>
</dbReference>
<dbReference type="Gene3D" id="1.10.10.160">
    <property type="match status" value="1"/>
</dbReference>
<dbReference type="Gene3D" id="1.10.486.10">
    <property type="entry name" value="PCRA, domain 4"/>
    <property type="match status" value="1"/>
</dbReference>
<dbReference type="GO" id="GO:0043138">
    <property type="term" value="F:3'-5' DNA helicase activity"/>
    <property type="evidence" value="ECO:0007669"/>
    <property type="project" value="UniProtKB-EC"/>
</dbReference>
<dbReference type="GO" id="GO:0016887">
    <property type="term" value="F:ATP hydrolysis activity"/>
    <property type="evidence" value="ECO:0007669"/>
    <property type="project" value="RHEA"/>
</dbReference>
<dbReference type="GO" id="GO:0009314">
    <property type="term" value="P:response to radiation"/>
    <property type="evidence" value="ECO:0007669"/>
    <property type="project" value="UniProtKB-ARBA"/>
</dbReference>
<feature type="domain" description="UvrD-like helicase ATP-binding" evidence="15">
    <location>
        <begin position="142"/>
        <end position="426"/>
    </location>
</feature>
<feature type="region of interest" description="Disordered" evidence="14">
    <location>
        <begin position="1"/>
        <end position="34"/>
    </location>
</feature>
<dbReference type="InterPro" id="IPR014017">
    <property type="entry name" value="DNA_helicase_UvrD-like_C"/>
</dbReference>
<evidence type="ECO:0000313" key="18">
    <source>
        <dbReference type="Proteomes" id="UP000009888"/>
    </source>
</evidence>
<feature type="compositionally biased region" description="Basic and acidic residues" evidence="14">
    <location>
        <begin position="10"/>
        <end position="29"/>
    </location>
</feature>
<evidence type="ECO:0000256" key="8">
    <source>
        <dbReference type="ARBA" id="ARBA00034617"/>
    </source>
</evidence>
<feature type="region of interest" description="Disordered" evidence="14">
    <location>
        <begin position="107"/>
        <end position="134"/>
    </location>
</feature>
<dbReference type="FunFam" id="1.10.486.10:FF:000003">
    <property type="entry name" value="ATP-dependent DNA helicase"/>
    <property type="match status" value="1"/>
</dbReference>
<accession>K9EGC5</accession>
<evidence type="ECO:0000259" key="16">
    <source>
        <dbReference type="PROSITE" id="PS51217"/>
    </source>
</evidence>
<dbReference type="FunFam" id="1.10.10.160:FF:000001">
    <property type="entry name" value="ATP-dependent DNA helicase"/>
    <property type="match status" value="1"/>
</dbReference>
<keyword evidence="3 13" id="KW-0378">Hydrolase</keyword>
<dbReference type="GO" id="GO:0005829">
    <property type="term" value="C:cytosol"/>
    <property type="evidence" value="ECO:0007669"/>
    <property type="project" value="TreeGrafter"/>
</dbReference>
<evidence type="ECO:0000256" key="5">
    <source>
        <dbReference type="ARBA" id="ARBA00022840"/>
    </source>
</evidence>
<protein>
    <recommendedName>
        <fullName evidence="11">ATP-dependent DNA helicase UvrD1</fullName>
        <ecNumber evidence="9">5.6.2.4</ecNumber>
    </recommendedName>
    <alternativeName>
        <fullName evidence="12">DNA 3'-5' helicase UvrD1</fullName>
    </alternativeName>
</protein>
<organism evidence="17 18">
    <name type="scientific">Actinobaculum massiliense ACS-171-V-Col2</name>
    <dbReference type="NCBI Taxonomy" id="883066"/>
    <lineage>
        <taxon>Bacteria</taxon>
        <taxon>Bacillati</taxon>
        <taxon>Actinomycetota</taxon>
        <taxon>Actinomycetes</taxon>
        <taxon>Actinomycetales</taxon>
        <taxon>Actinomycetaceae</taxon>
        <taxon>Actinobaculum</taxon>
    </lineage>
</organism>
<evidence type="ECO:0000256" key="12">
    <source>
        <dbReference type="ARBA" id="ARBA00077374"/>
    </source>
</evidence>
<dbReference type="GO" id="GO:0005524">
    <property type="term" value="F:ATP binding"/>
    <property type="evidence" value="ECO:0007669"/>
    <property type="project" value="UniProtKB-UniRule"/>
</dbReference>
<evidence type="ECO:0000256" key="13">
    <source>
        <dbReference type="PROSITE-ProRule" id="PRU00560"/>
    </source>
</evidence>
<dbReference type="PROSITE" id="PS51217">
    <property type="entry name" value="UVRD_HELICASE_CTER"/>
    <property type="match status" value="1"/>
</dbReference>
<keyword evidence="6" id="KW-0238">DNA-binding</keyword>
<keyword evidence="7" id="KW-0413">Isomerase</keyword>
<evidence type="ECO:0000256" key="6">
    <source>
        <dbReference type="ARBA" id="ARBA00023125"/>
    </source>
</evidence>
<evidence type="ECO:0000256" key="11">
    <source>
        <dbReference type="ARBA" id="ARBA00067565"/>
    </source>
</evidence>
<dbReference type="InterPro" id="IPR000212">
    <property type="entry name" value="DNA_helicase_UvrD/REP"/>
</dbReference>
<dbReference type="PATRIC" id="fig|883066.3.peg.1407"/>
<proteinExistence type="inferred from homology"/>
<dbReference type="GO" id="GO:0033202">
    <property type="term" value="C:DNA helicase complex"/>
    <property type="evidence" value="ECO:0007669"/>
    <property type="project" value="TreeGrafter"/>
</dbReference>
<dbReference type="PROSITE" id="PS51198">
    <property type="entry name" value="UVRD_HELICASE_ATP_BIND"/>
    <property type="match status" value="1"/>
</dbReference>
<dbReference type="AlphaFoldDB" id="K9EGC5"/>